<keyword evidence="8 13" id="KW-0067">ATP-binding</keyword>
<keyword evidence="6 13" id="KW-0547">Nucleotide-binding</keyword>
<dbReference type="InterPro" id="IPR000115">
    <property type="entry name" value="PRibGlycinamide_synth"/>
</dbReference>
<evidence type="ECO:0000256" key="10">
    <source>
        <dbReference type="ARBA" id="ARBA00042242"/>
    </source>
</evidence>
<dbReference type="InterPro" id="IPR013815">
    <property type="entry name" value="ATP_grasp_subdomain_1"/>
</dbReference>
<dbReference type="PANTHER" id="PTHR43472">
    <property type="entry name" value="PHOSPHORIBOSYLAMINE--GLYCINE LIGASE"/>
    <property type="match status" value="1"/>
</dbReference>
<dbReference type="SMART" id="SM01209">
    <property type="entry name" value="GARS_A"/>
    <property type="match status" value="1"/>
</dbReference>
<proteinExistence type="inferred from homology"/>
<evidence type="ECO:0000256" key="5">
    <source>
        <dbReference type="ARBA" id="ARBA00022598"/>
    </source>
</evidence>
<dbReference type="EMBL" id="JBHUJC010000018">
    <property type="protein sequence ID" value="MFD2275958.1"/>
    <property type="molecule type" value="Genomic_DNA"/>
</dbReference>
<comment type="caution">
    <text evidence="15">The sequence shown here is derived from an EMBL/GenBank/DDBJ whole genome shotgun (WGS) entry which is preliminary data.</text>
</comment>
<reference evidence="16" key="1">
    <citation type="journal article" date="2019" name="Int. J. Syst. Evol. Microbiol.">
        <title>The Global Catalogue of Microorganisms (GCM) 10K type strain sequencing project: providing services to taxonomists for standard genome sequencing and annotation.</title>
        <authorList>
            <consortium name="The Broad Institute Genomics Platform"/>
            <consortium name="The Broad Institute Genome Sequencing Center for Infectious Disease"/>
            <person name="Wu L."/>
            <person name="Ma J."/>
        </authorList>
    </citation>
    <scope>NUCLEOTIDE SEQUENCE [LARGE SCALE GENOMIC DNA]</scope>
    <source>
        <strain evidence="16">JCM 16545</strain>
    </source>
</reference>
<dbReference type="PROSITE" id="PS00184">
    <property type="entry name" value="GARS"/>
    <property type="match status" value="1"/>
</dbReference>
<dbReference type="Gene3D" id="3.90.600.10">
    <property type="entry name" value="Phosphoribosylglycinamide synthetase, C-terminal domain"/>
    <property type="match status" value="1"/>
</dbReference>
<dbReference type="SUPFAM" id="SSF51246">
    <property type="entry name" value="Rudiment single hybrid motif"/>
    <property type="match status" value="1"/>
</dbReference>
<evidence type="ECO:0000256" key="7">
    <source>
        <dbReference type="ARBA" id="ARBA00022755"/>
    </source>
</evidence>
<dbReference type="PROSITE" id="PS50975">
    <property type="entry name" value="ATP_GRASP"/>
    <property type="match status" value="1"/>
</dbReference>
<dbReference type="Gene3D" id="3.30.470.20">
    <property type="entry name" value="ATP-grasp fold, B domain"/>
    <property type="match status" value="1"/>
</dbReference>
<keyword evidence="5 12" id="KW-0436">Ligase</keyword>
<dbReference type="InterPro" id="IPR020562">
    <property type="entry name" value="PRibGlycinamide_synth_N"/>
</dbReference>
<evidence type="ECO:0000313" key="15">
    <source>
        <dbReference type="EMBL" id="MFD2275958.1"/>
    </source>
</evidence>
<evidence type="ECO:0000256" key="3">
    <source>
        <dbReference type="ARBA" id="ARBA00005174"/>
    </source>
</evidence>
<dbReference type="RefSeq" id="WP_377095480.1">
    <property type="nucleotide sequence ID" value="NZ_JBHSJM010000001.1"/>
</dbReference>
<dbReference type="Pfam" id="PF02844">
    <property type="entry name" value="GARS_N"/>
    <property type="match status" value="1"/>
</dbReference>
<evidence type="ECO:0000256" key="11">
    <source>
        <dbReference type="ARBA" id="ARBA00042864"/>
    </source>
</evidence>
<dbReference type="PANTHER" id="PTHR43472:SF1">
    <property type="entry name" value="PHOSPHORIBOSYLAMINE--GLYCINE LIGASE, CHLOROPLASTIC"/>
    <property type="match status" value="1"/>
</dbReference>
<dbReference type="Pfam" id="PF02843">
    <property type="entry name" value="GARS_C"/>
    <property type="match status" value="1"/>
</dbReference>
<comment type="similarity">
    <text evidence="9 12">Belongs to the GARS family.</text>
</comment>
<evidence type="ECO:0000259" key="14">
    <source>
        <dbReference type="PROSITE" id="PS50975"/>
    </source>
</evidence>
<dbReference type="HAMAP" id="MF_00138">
    <property type="entry name" value="GARS"/>
    <property type="match status" value="1"/>
</dbReference>
<evidence type="ECO:0000256" key="13">
    <source>
        <dbReference type="PROSITE-ProRule" id="PRU00409"/>
    </source>
</evidence>
<dbReference type="InterPro" id="IPR037123">
    <property type="entry name" value="PRibGlycinamide_synth_C_sf"/>
</dbReference>
<dbReference type="Proteomes" id="UP001597297">
    <property type="component" value="Unassembled WGS sequence"/>
</dbReference>
<evidence type="ECO:0000256" key="6">
    <source>
        <dbReference type="ARBA" id="ARBA00022741"/>
    </source>
</evidence>
<dbReference type="InterPro" id="IPR011054">
    <property type="entry name" value="Rudment_hybrid_motif"/>
</dbReference>
<dbReference type="InterPro" id="IPR020559">
    <property type="entry name" value="PRibGlycinamide_synth_CS"/>
</dbReference>
<dbReference type="Gene3D" id="3.30.1490.20">
    <property type="entry name" value="ATP-grasp fold, A domain"/>
    <property type="match status" value="1"/>
</dbReference>
<name>A0ABW5E3V3_9BACT</name>
<dbReference type="EC" id="6.3.4.13" evidence="4 12"/>
<keyword evidence="7 12" id="KW-0658">Purine biosynthesis</keyword>
<dbReference type="Pfam" id="PF01071">
    <property type="entry name" value="GARS_A"/>
    <property type="match status" value="1"/>
</dbReference>
<dbReference type="InterPro" id="IPR016185">
    <property type="entry name" value="PreATP-grasp_dom_sf"/>
</dbReference>
<accession>A0ABW5E3V3</accession>
<evidence type="ECO:0000256" key="12">
    <source>
        <dbReference type="HAMAP-Rule" id="MF_00138"/>
    </source>
</evidence>
<evidence type="ECO:0000313" key="16">
    <source>
        <dbReference type="Proteomes" id="UP001597297"/>
    </source>
</evidence>
<gene>
    <name evidence="12 15" type="primary">purD</name>
    <name evidence="15" type="ORF">ACFSQZ_05715</name>
</gene>
<sequence>MKILVVGKGGREHALLTAFNESPTETELYSFPGSDAIAEIATRVDVDGLEELIKWMLTNKIDLCVAGEESYLVTGEGLANLCEKEGIPCWGPHFQSAQLEASKEFAKEFMLRHDIPTGAATGCANIEEARAAINGVYPTVLKFDGLAAGKGVAVCPDEATAEEFLNEVLVERRFGEGRLLVEECLVGPEVSVFAAVVDDKYLIFTPARDYKRALDGDRGPNTGGMGAVASRQLVSQELLGQIEQQIVKPTVDGLVKDGLPYRGFIYFGLMITEAGPKIIEYNCRFGDPECQAVMPIVGGDLAQFCFDGAKGALNSDLLSFGEGWSVCLVRASAGYPETSRSGDVITGFDAVKGARVYHAGTRKNDKGEWETNGGRVLAVVAGGADRASAVEAAYVQLEKVTFPGMQSRTDIGTFNF</sequence>
<dbReference type="NCBIfam" id="TIGR00877">
    <property type="entry name" value="purD"/>
    <property type="match status" value="1"/>
</dbReference>
<comment type="catalytic activity">
    <reaction evidence="12">
        <text>5-phospho-beta-D-ribosylamine + glycine + ATP = N(1)-(5-phospho-beta-D-ribosyl)glycinamide + ADP + phosphate + H(+)</text>
        <dbReference type="Rhea" id="RHEA:17453"/>
        <dbReference type="ChEBI" id="CHEBI:15378"/>
        <dbReference type="ChEBI" id="CHEBI:30616"/>
        <dbReference type="ChEBI" id="CHEBI:43474"/>
        <dbReference type="ChEBI" id="CHEBI:57305"/>
        <dbReference type="ChEBI" id="CHEBI:58681"/>
        <dbReference type="ChEBI" id="CHEBI:143788"/>
        <dbReference type="ChEBI" id="CHEBI:456216"/>
        <dbReference type="EC" id="6.3.4.13"/>
    </reaction>
</comment>
<dbReference type="SMART" id="SM01210">
    <property type="entry name" value="GARS_C"/>
    <property type="match status" value="1"/>
</dbReference>
<comment type="cofactor">
    <cofactor evidence="2">
        <name>Mg(2+)</name>
        <dbReference type="ChEBI" id="CHEBI:18420"/>
    </cofactor>
</comment>
<evidence type="ECO:0000256" key="1">
    <source>
        <dbReference type="ARBA" id="ARBA00001936"/>
    </source>
</evidence>
<dbReference type="InterPro" id="IPR011761">
    <property type="entry name" value="ATP-grasp"/>
</dbReference>
<dbReference type="SUPFAM" id="SSF52440">
    <property type="entry name" value="PreATP-grasp domain"/>
    <property type="match status" value="1"/>
</dbReference>
<keyword evidence="16" id="KW-1185">Reference proteome</keyword>
<dbReference type="GO" id="GO:0004637">
    <property type="term" value="F:phosphoribosylamine-glycine ligase activity"/>
    <property type="evidence" value="ECO:0007669"/>
    <property type="project" value="UniProtKB-EC"/>
</dbReference>
<evidence type="ECO:0000256" key="2">
    <source>
        <dbReference type="ARBA" id="ARBA00001946"/>
    </source>
</evidence>
<organism evidence="15 16">
    <name type="scientific">Rubritalea spongiae</name>
    <dbReference type="NCBI Taxonomy" id="430797"/>
    <lineage>
        <taxon>Bacteria</taxon>
        <taxon>Pseudomonadati</taxon>
        <taxon>Verrucomicrobiota</taxon>
        <taxon>Verrucomicrobiia</taxon>
        <taxon>Verrucomicrobiales</taxon>
        <taxon>Rubritaleaceae</taxon>
        <taxon>Rubritalea</taxon>
    </lineage>
</organism>
<feature type="domain" description="ATP-grasp" evidence="14">
    <location>
        <begin position="107"/>
        <end position="310"/>
    </location>
</feature>
<comment type="cofactor">
    <cofactor evidence="1">
        <name>Mn(2+)</name>
        <dbReference type="ChEBI" id="CHEBI:29035"/>
    </cofactor>
</comment>
<dbReference type="InterPro" id="IPR020561">
    <property type="entry name" value="PRibGlycinamid_synth_ATP-grasp"/>
</dbReference>
<dbReference type="Gene3D" id="3.40.50.20">
    <property type="match status" value="1"/>
</dbReference>
<evidence type="ECO:0000256" key="9">
    <source>
        <dbReference type="ARBA" id="ARBA00038345"/>
    </source>
</evidence>
<dbReference type="InterPro" id="IPR020560">
    <property type="entry name" value="PRibGlycinamide_synth_C-dom"/>
</dbReference>
<evidence type="ECO:0000256" key="4">
    <source>
        <dbReference type="ARBA" id="ARBA00013255"/>
    </source>
</evidence>
<evidence type="ECO:0000256" key="8">
    <source>
        <dbReference type="ARBA" id="ARBA00022840"/>
    </source>
</evidence>
<protein>
    <recommendedName>
        <fullName evidence="4 12">Phosphoribosylamine--glycine ligase</fullName>
        <ecNumber evidence="4 12">6.3.4.13</ecNumber>
    </recommendedName>
    <alternativeName>
        <fullName evidence="12">GARS</fullName>
    </alternativeName>
    <alternativeName>
        <fullName evidence="10 12">Glycinamide ribonucleotide synthetase</fullName>
    </alternativeName>
    <alternativeName>
        <fullName evidence="11 12">Phosphoribosylglycinamide synthetase</fullName>
    </alternativeName>
</protein>
<dbReference type="SUPFAM" id="SSF56059">
    <property type="entry name" value="Glutathione synthetase ATP-binding domain-like"/>
    <property type="match status" value="1"/>
</dbReference>
<comment type="pathway">
    <text evidence="3 12">Purine metabolism; IMP biosynthesis via de novo pathway; N(1)-(5-phospho-D-ribosyl)glycinamide from 5-phospho-alpha-D-ribose 1-diphosphate: step 2/2.</text>
</comment>